<accession>A0A6J5TB05</accession>
<reference evidence="1" key="1">
    <citation type="submission" date="2020-05" db="EMBL/GenBank/DDBJ databases">
        <authorList>
            <person name="Chiriac C."/>
            <person name="Salcher M."/>
            <person name="Ghai R."/>
            <person name="Kavagutti S V."/>
        </authorList>
    </citation>
    <scope>NUCLEOTIDE SEQUENCE</scope>
</reference>
<protein>
    <submittedName>
        <fullName evidence="1">Uncharacterized protein</fullName>
    </submittedName>
</protein>
<gene>
    <name evidence="2" type="ORF">UFOVP165_20</name>
    <name evidence="1" type="ORF">UFOVP72_7</name>
</gene>
<dbReference type="EMBL" id="LR798212">
    <property type="protein sequence ID" value="CAB5187237.1"/>
    <property type="molecule type" value="Genomic_DNA"/>
</dbReference>
<dbReference type="EMBL" id="LR797828">
    <property type="protein sequence ID" value="CAB4242041.1"/>
    <property type="molecule type" value="Genomic_DNA"/>
</dbReference>
<proteinExistence type="predicted"/>
<organism evidence="1">
    <name type="scientific">uncultured Caudovirales phage</name>
    <dbReference type="NCBI Taxonomy" id="2100421"/>
    <lineage>
        <taxon>Viruses</taxon>
        <taxon>Duplodnaviria</taxon>
        <taxon>Heunggongvirae</taxon>
        <taxon>Uroviricota</taxon>
        <taxon>Caudoviricetes</taxon>
        <taxon>Peduoviridae</taxon>
        <taxon>Maltschvirus</taxon>
        <taxon>Maltschvirus maltsch</taxon>
    </lineage>
</organism>
<evidence type="ECO:0000313" key="1">
    <source>
        <dbReference type="EMBL" id="CAB4242041.1"/>
    </source>
</evidence>
<name>A0A6J5TB05_9CAUD</name>
<evidence type="ECO:0000313" key="2">
    <source>
        <dbReference type="EMBL" id="CAB5187237.1"/>
    </source>
</evidence>
<sequence>MSVNLKAITTRLGYQQITSLSSATGLTVPSTDVNGLNCRPVIALITPEGQAVRWRDDNINPTTTVGMPLAVGVTLQYDGDLTMIKFIEQVGGAKLNISYYA</sequence>